<gene>
    <name evidence="10" type="ORF">SAMD00020551_0294</name>
</gene>
<dbReference type="InterPro" id="IPR006685">
    <property type="entry name" value="MscS_channel_2nd"/>
</dbReference>
<feature type="transmembrane region" description="Helical" evidence="7">
    <location>
        <begin position="91"/>
        <end position="110"/>
    </location>
</feature>
<dbReference type="Gene3D" id="3.30.70.100">
    <property type="match status" value="1"/>
</dbReference>
<keyword evidence="5 7" id="KW-1133">Transmembrane helix</keyword>
<feature type="transmembrane region" description="Helical" evidence="7">
    <location>
        <begin position="52"/>
        <end position="71"/>
    </location>
</feature>
<dbReference type="GO" id="GO:0005886">
    <property type="term" value="C:plasma membrane"/>
    <property type="evidence" value="ECO:0007669"/>
    <property type="project" value="UniProtKB-SubCell"/>
</dbReference>
<comment type="similarity">
    <text evidence="2">Belongs to the MscS (TC 1.A.23) family.</text>
</comment>
<dbReference type="EMBL" id="BASE01000008">
    <property type="protein sequence ID" value="GAM12164.1"/>
    <property type="molecule type" value="Genomic_DNA"/>
</dbReference>
<dbReference type="InterPro" id="IPR049142">
    <property type="entry name" value="MS_channel_1st"/>
</dbReference>
<sequence length="348" mass="39742">MFKDYTLDIYLVEIAKYFGWVILILGLNLILQRLAKRFAGNKPEFKAKFLPSFISILNWVSFYGIILLFLFTFSRSRWFLSPIYTIGDVEITVALIIISFMVISIAHRFLRIFTRSILSSFFEYYEVDKGVGYTLSKVIYYTFMIGAVILSFSYVGIDLTSLAAVFGVLGIGIGFGMRNVAGNFISGIIILFERPFEIGEVIQVDDKVGRVERIRLRSTVVRTVKEGKLIVPNQYFIEQIIKNRSGAERLAQVNVCVLYGTETSTIKLLLEESIKLVKERSNGYLPAPSHSVRFVDFRNKAMEFVVEIPVKTLEAKEEIESELRFIIADIFSEQEIEVPDVFVQKAAE</sequence>
<feature type="domain" description="Mechanosensitive ion channel MscS" evidence="8">
    <location>
        <begin position="180"/>
        <end position="245"/>
    </location>
</feature>
<feature type="domain" description="Mechanosensitive ion channel transmembrane helices 2/3" evidence="9">
    <location>
        <begin position="137"/>
        <end position="178"/>
    </location>
</feature>
<dbReference type="InterPro" id="IPR052702">
    <property type="entry name" value="MscS-like_channel"/>
</dbReference>
<feature type="transmembrane region" description="Helical" evidence="7">
    <location>
        <begin position="138"/>
        <end position="157"/>
    </location>
</feature>
<dbReference type="Pfam" id="PF00924">
    <property type="entry name" value="MS_channel_2nd"/>
    <property type="match status" value="1"/>
</dbReference>
<organism evidence="10 11">
    <name type="scientific">Mesobacillus selenatarsenatis (strain DSM 18680 / JCM 14380 / FERM P-15431 / SF-1)</name>
    <dbReference type="NCBI Taxonomy" id="1321606"/>
    <lineage>
        <taxon>Bacteria</taxon>
        <taxon>Bacillati</taxon>
        <taxon>Bacillota</taxon>
        <taxon>Bacilli</taxon>
        <taxon>Bacillales</taxon>
        <taxon>Bacillaceae</taxon>
        <taxon>Mesobacillus</taxon>
    </lineage>
</organism>
<accession>A0A0A8WYU7</accession>
<evidence type="ECO:0000313" key="11">
    <source>
        <dbReference type="Proteomes" id="UP000031014"/>
    </source>
</evidence>
<feature type="transmembrane region" description="Helical" evidence="7">
    <location>
        <begin position="163"/>
        <end position="192"/>
    </location>
</feature>
<dbReference type="PANTHER" id="PTHR30347:SF1">
    <property type="entry name" value="MECHANOSENSITIVE CHANNEL MSCK"/>
    <property type="match status" value="1"/>
</dbReference>
<evidence type="ECO:0000259" key="8">
    <source>
        <dbReference type="Pfam" id="PF00924"/>
    </source>
</evidence>
<evidence type="ECO:0000256" key="4">
    <source>
        <dbReference type="ARBA" id="ARBA00022692"/>
    </source>
</evidence>
<keyword evidence="6 7" id="KW-0472">Membrane</keyword>
<evidence type="ECO:0000256" key="6">
    <source>
        <dbReference type="ARBA" id="ARBA00023136"/>
    </source>
</evidence>
<dbReference type="PANTHER" id="PTHR30347">
    <property type="entry name" value="POTASSIUM CHANNEL RELATED"/>
    <property type="match status" value="1"/>
</dbReference>
<dbReference type="Gene3D" id="1.10.287.1260">
    <property type="match status" value="1"/>
</dbReference>
<dbReference type="InterPro" id="IPR011066">
    <property type="entry name" value="MscS_channel_C_sf"/>
</dbReference>
<dbReference type="SUPFAM" id="SSF82689">
    <property type="entry name" value="Mechanosensitive channel protein MscS (YggB), C-terminal domain"/>
    <property type="match status" value="1"/>
</dbReference>
<dbReference type="OrthoDB" id="9809206at2"/>
<keyword evidence="11" id="KW-1185">Reference proteome</keyword>
<dbReference type="InterPro" id="IPR023408">
    <property type="entry name" value="MscS_beta-dom_sf"/>
</dbReference>
<dbReference type="Gene3D" id="2.30.30.60">
    <property type="match status" value="1"/>
</dbReference>
<evidence type="ECO:0000256" key="7">
    <source>
        <dbReference type="SAM" id="Phobius"/>
    </source>
</evidence>
<name>A0A0A8WYU7_MESS1</name>
<evidence type="ECO:0000256" key="3">
    <source>
        <dbReference type="ARBA" id="ARBA00022475"/>
    </source>
</evidence>
<comment type="subcellular location">
    <subcellularLocation>
        <location evidence="1">Cell membrane</location>
        <topology evidence="1">Multi-pass membrane protein</topology>
    </subcellularLocation>
</comment>
<dbReference type="SUPFAM" id="SSF82861">
    <property type="entry name" value="Mechanosensitive channel protein MscS (YggB), transmembrane region"/>
    <property type="match status" value="1"/>
</dbReference>
<dbReference type="GO" id="GO:0055085">
    <property type="term" value="P:transmembrane transport"/>
    <property type="evidence" value="ECO:0007669"/>
    <property type="project" value="InterPro"/>
</dbReference>
<dbReference type="RefSeq" id="WP_041964118.1">
    <property type="nucleotide sequence ID" value="NZ_BASE01000008.1"/>
</dbReference>
<evidence type="ECO:0000256" key="1">
    <source>
        <dbReference type="ARBA" id="ARBA00004651"/>
    </source>
</evidence>
<evidence type="ECO:0000256" key="2">
    <source>
        <dbReference type="ARBA" id="ARBA00008017"/>
    </source>
</evidence>
<dbReference type="InterPro" id="IPR010920">
    <property type="entry name" value="LSM_dom_sf"/>
</dbReference>
<evidence type="ECO:0000256" key="5">
    <source>
        <dbReference type="ARBA" id="ARBA00022989"/>
    </source>
</evidence>
<comment type="caution">
    <text evidence="10">The sequence shown here is derived from an EMBL/GenBank/DDBJ whole genome shotgun (WGS) entry which is preliminary data.</text>
</comment>
<proteinExistence type="inferred from homology"/>
<protein>
    <submittedName>
        <fullName evidence="10">Potassium efflux system KefA protein/small-conductance mechanosensitive channel</fullName>
    </submittedName>
</protein>
<dbReference type="AlphaFoldDB" id="A0A0A8WYU7"/>
<feature type="transmembrane region" description="Helical" evidence="7">
    <location>
        <begin position="14"/>
        <end position="31"/>
    </location>
</feature>
<dbReference type="Proteomes" id="UP000031014">
    <property type="component" value="Unassembled WGS sequence"/>
</dbReference>
<dbReference type="Pfam" id="PF21088">
    <property type="entry name" value="MS_channel_1st"/>
    <property type="match status" value="1"/>
</dbReference>
<evidence type="ECO:0000259" key="9">
    <source>
        <dbReference type="Pfam" id="PF21088"/>
    </source>
</evidence>
<reference evidence="10 11" key="1">
    <citation type="submission" date="2013-06" db="EMBL/GenBank/DDBJ databases">
        <title>Whole genome shotgun sequence of Bacillus selenatarsenatis SF-1.</title>
        <authorList>
            <person name="Kuroda M."/>
            <person name="Sei K."/>
            <person name="Yamashita M."/>
            <person name="Ike M."/>
        </authorList>
    </citation>
    <scope>NUCLEOTIDE SEQUENCE [LARGE SCALE GENOMIC DNA]</scope>
    <source>
        <strain evidence="10 11">SF-1</strain>
    </source>
</reference>
<evidence type="ECO:0000313" key="10">
    <source>
        <dbReference type="EMBL" id="GAM12164.1"/>
    </source>
</evidence>
<dbReference type="InterPro" id="IPR011014">
    <property type="entry name" value="MscS_channel_TM-2"/>
</dbReference>
<dbReference type="SUPFAM" id="SSF50182">
    <property type="entry name" value="Sm-like ribonucleoproteins"/>
    <property type="match status" value="1"/>
</dbReference>
<keyword evidence="4 7" id="KW-0812">Transmembrane</keyword>
<keyword evidence="3" id="KW-1003">Cell membrane</keyword>